<evidence type="ECO:0000313" key="3">
    <source>
        <dbReference type="EMBL" id="MFC5455600.1"/>
    </source>
</evidence>
<gene>
    <name evidence="3" type="ORF">ACFQDI_12100</name>
</gene>
<evidence type="ECO:0000256" key="2">
    <source>
        <dbReference type="SAM" id="Phobius"/>
    </source>
</evidence>
<keyword evidence="4" id="KW-1185">Reference proteome</keyword>
<comment type="caution">
    <text evidence="3">The sequence shown here is derived from an EMBL/GenBank/DDBJ whole genome shotgun (WGS) entry which is preliminary data.</text>
</comment>
<proteinExistence type="predicted"/>
<dbReference type="Proteomes" id="UP001596052">
    <property type="component" value="Unassembled WGS sequence"/>
</dbReference>
<keyword evidence="1" id="KW-0175">Coiled coil</keyword>
<name>A0ABW0KQ63_9BACT</name>
<sequence length="209" mass="25119">MNEKLETLLERMQSLEKEILRELQRKEMEFFYEVRQGRVRFTEEARAQHRLLLKRFTAYIRDSRFMILLTTPVIWSCIIPIVLLDVFMVVYQAICFPIYGIPKVKRSDYIRLDRRHLAYLNWAEKFNCEYCGYANGVLACASEVAARTEQYWCPIKHALRMKSMHSRYRFFFDYGDAQHYRQQLEKVRRSFEDIEKSKAEDAAQARSQG</sequence>
<organism evidence="3 4">
    <name type="scientific">Prosthecobacter fluviatilis</name>
    <dbReference type="NCBI Taxonomy" id="445931"/>
    <lineage>
        <taxon>Bacteria</taxon>
        <taxon>Pseudomonadati</taxon>
        <taxon>Verrucomicrobiota</taxon>
        <taxon>Verrucomicrobiia</taxon>
        <taxon>Verrucomicrobiales</taxon>
        <taxon>Verrucomicrobiaceae</taxon>
        <taxon>Prosthecobacter</taxon>
    </lineage>
</organism>
<protein>
    <submittedName>
        <fullName evidence="3">Uncharacterized protein</fullName>
    </submittedName>
</protein>
<reference evidence="4" key="1">
    <citation type="journal article" date="2019" name="Int. J. Syst. Evol. Microbiol.">
        <title>The Global Catalogue of Microorganisms (GCM) 10K type strain sequencing project: providing services to taxonomists for standard genome sequencing and annotation.</title>
        <authorList>
            <consortium name="The Broad Institute Genomics Platform"/>
            <consortium name="The Broad Institute Genome Sequencing Center for Infectious Disease"/>
            <person name="Wu L."/>
            <person name="Ma J."/>
        </authorList>
    </citation>
    <scope>NUCLEOTIDE SEQUENCE [LARGE SCALE GENOMIC DNA]</scope>
    <source>
        <strain evidence="4">CGMCC 4.1469</strain>
    </source>
</reference>
<dbReference type="EMBL" id="JBHSMQ010000004">
    <property type="protein sequence ID" value="MFC5455600.1"/>
    <property type="molecule type" value="Genomic_DNA"/>
</dbReference>
<evidence type="ECO:0000313" key="4">
    <source>
        <dbReference type="Proteomes" id="UP001596052"/>
    </source>
</evidence>
<feature type="coiled-coil region" evidence="1">
    <location>
        <begin position="2"/>
        <end position="29"/>
    </location>
</feature>
<dbReference type="RefSeq" id="WP_377166843.1">
    <property type="nucleotide sequence ID" value="NZ_JBHSMQ010000004.1"/>
</dbReference>
<keyword evidence="2" id="KW-0812">Transmembrane</keyword>
<keyword evidence="2" id="KW-0472">Membrane</keyword>
<evidence type="ECO:0000256" key="1">
    <source>
        <dbReference type="SAM" id="Coils"/>
    </source>
</evidence>
<keyword evidence="2" id="KW-1133">Transmembrane helix</keyword>
<feature type="transmembrane region" description="Helical" evidence="2">
    <location>
        <begin position="73"/>
        <end position="101"/>
    </location>
</feature>
<accession>A0ABW0KQ63</accession>